<dbReference type="Proteomes" id="UP000663671">
    <property type="component" value="Chromosome 2"/>
</dbReference>
<dbReference type="OrthoDB" id="10571377at2759"/>
<dbReference type="VEuPathDB" id="FungiDB:I7I51_08175"/>
<evidence type="ECO:0000313" key="2">
    <source>
        <dbReference type="Proteomes" id="UP000663671"/>
    </source>
</evidence>
<name>A0A8A1LX64_AJECA</name>
<gene>
    <name evidence="1" type="ORF">I7I51_08175</name>
</gene>
<evidence type="ECO:0000313" key="1">
    <source>
        <dbReference type="EMBL" id="QSS58746.1"/>
    </source>
</evidence>
<reference evidence="1" key="1">
    <citation type="submission" date="2021-01" db="EMBL/GenBank/DDBJ databases">
        <title>Chromosome-level genome assembly of a human fungal pathogen reveals clustering of transcriptionally co-regulated genes.</title>
        <authorList>
            <person name="Voorhies M."/>
            <person name="Cohen S."/>
            <person name="Shea T.P."/>
            <person name="Petrus S."/>
            <person name="Munoz J.F."/>
            <person name="Poplawski S."/>
            <person name="Goldman W.E."/>
            <person name="Michael T."/>
            <person name="Cuomo C.A."/>
            <person name="Sil A."/>
            <person name="Beyhan S."/>
        </authorList>
    </citation>
    <scope>NUCLEOTIDE SEQUENCE</scope>
    <source>
        <strain evidence="1">WU24</strain>
    </source>
</reference>
<accession>A0A8A1LX64</accession>
<sequence>MIPNLSIVQPKAKHPKLFDFTLAKTGSSASTQGPYLPAPALQEANPKALKVCELFGKKQPNLAHRSQMTWQPAQQPFGPNYRIDLVARKIAAVIIERVMWGLQGTSRTIKNVVFNQRMGDAAAKRFSVKGN</sequence>
<dbReference type="AlphaFoldDB" id="A0A8A1LX64"/>
<dbReference type="EMBL" id="CP069109">
    <property type="protein sequence ID" value="QSS58746.1"/>
    <property type="molecule type" value="Genomic_DNA"/>
</dbReference>
<proteinExistence type="predicted"/>
<protein>
    <submittedName>
        <fullName evidence="1">Uncharacterized protein</fullName>
    </submittedName>
</protein>
<organism evidence="1 2">
    <name type="scientific">Ajellomyces capsulatus</name>
    <name type="common">Darling's disease fungus</name>
    <name type="synonym">Histoplasma capsulatum</name>
    <dbReference type="NCBI Taxonomy" id="5037"/>
    <lineage>
        <taxon>Eukaryota</taxon>
        <taxon>Fungi</taxon>
        <taxon>Dikarya</taxon>
        <taxon>Ascomycota</taxon>
        <taxon>Pezizomycotina</taxon>
        <taxon>Eurotiomycetes</taxon>
        <taxon>Eurotiomycetidae</taxon>
        <taxon>Onygenales</taxon>
        <taxon>Ajellomycetaceae</taxon>
        <taxon>Histoplasma</taxon>
    </lineage>
</organism>